<evidence type="ECO:0000313" key="3">
    <source>
        <dbReference type="EMBL" id="GAG91672.1"/>
    </source>
</evidence>
<keyword evidence="1" id="KW-0808">Transferase</keyword>
<feature type="transmembrane region" description="Helical" evidence="2">
    <location>
        <begin position="166"/>
        <end position="195"/>
    </location>
</feature>
<reference evidence="3" key="1">
    <citation type="journal article" date="2014" name="Front. Microbiol.">
        <title>High frequency of phylogenetically diverse reductive dehalogenase-homologous genes in deep subseafloor sedimentary metagenomes.</title>
        <authorList>
            <person name="Kawai M."/>
            <person name="Futagami T."/>
            <person name="Toyoda A."/>
            <person name="Takaki Y."/>
            <person name="Nishi S."/>
            <person name="Hori S."/>
            <person name="Arai W."/>
            <person name="Tsubouchi T."/>
            <person name="Morono Y."/>
            <person name="Uchiyama I."/>
            <person name="Ito T."/>
            <person name="Fujiyama A."/>
            <person name="Inagaki F."/>
            <person name="Takami H."/>
        </authorList>
    </citation>
    <scope>NUCLEOTIDE SEQUENCE</scope>
    <source>
        <strain evidence="3">Expedition CK06-06</strain>
    </source>
</reference>
<dbReference type="GO" id="GO:0016020">
    <property type="term" value="C:membrane"/>
    <property type="evidence" value="ECO:0007669"/>
    <property type="project" value="InterPro"/>
</dbReference>
<organism evidence="3">
    <name type="scientific">marine sediment metagenome</name>
    <dbReference type="NCBI Taxonomy" id="412755"/>
    <lineage>
        <taxon>unclassified sequences</taxon>
        <taxon>metagenomes</taxon>
        <taxon>ecological metagenomes</taxon>
    </lineage>
</organism>
<evidence type="ECO:0000256" key="2">
    <source>
        <dbReference type="SAM" id="Phobius"/>
    </source>
</evidence>
<dbReference type="AlphaFoldDB" id="X1CEZ8"/>
<accession>X1CEZ8</accession>
<dbReference type="InterPro" id="IPR048254">
    <property type="entry name" value="CDP_ALCOHOL_P_TRANSF_CS"/>
</dbReference>
<proteinExistence type="predicted"/>
<dbReference type="Pfam" id="PF01066">
    <property type="entry name" value="CDP-OH_P_transf"/>
    <property type="match status" value="1"/>
</dbReference>
<sequence>DLDSVIPEKRWSMAKLSEVRKVASYYLTQPAVRILARTSITPNAITWFGFLLAVGAAAFIITGYLFAAGLVVLLAGFFDILDGALARHRNQTTRFGAVLDSTLDRLAEAVVLLGILVLFARDQSIVPMLLVGVALLGSLLVSYVKARAEALGLECQVGLFTRAERVIVLALGLLLNQIAYALVIALAVIAVFSFITVGQRLLYVWQQTKIN</sequence>
<dbReference type="InterPro" id="IPR000462">
    <property type="entry name" value="CDP-OH_P_trans"/>
</dbReference>
<dbReference type="PROSITE" id="PS00379">
    <property type="entry name" value="CDP_ALCOHOL_P_TRANSF"/>
    <property type="match status" value="1"/>
</dbReference>
<dbReference type="InterPro" id="IPR043130">
    <property type="entry name" value="CDP-OH_PTrfase_TM_dom"/>
</dbReference>
<evidence type="ECO:0000256" key="1">
    <source>
        <dbReference type="ARBA" id="ARBA00022679"/>
    </source>
</evidence>
<gene>
    <name evidence="3" type="ORF">S01H4_42504</name>
</gene>
<evidence type="ECO:0008006" key="4">
    <source>
        <dbReference type="Google" id="ProtNLM"/>
    </source>
</evidence>
<feature type="non-terminal residue" evidence="3">
    <location>
        <position position="1"/>
    </location>
</feature>
<comment type="caution">
    <text evidence="3">The sequence shown here is derived from an EMBL/GenBank/DDBJ whole genome shotgun (WGS) entry which is preliminary data.</text>
</comment>
<dbReference type="Gene3D" id="1.20.120.1760">
    <property type="match status" value="1"/>
</dbReference>
<dbReference type="GO" id="GO:0016780">
    <property type="term" value="F:phosphotransferase activity, for other substituted phosphate groups"/>
    <property type="evidence" value="ECO:0007669"/>
    <property type="project" value="InterPro"/>
</dbReference>
<dbReference type="GO" id="GO:0008654">
    <property type="term" value="P:phospholipid biosynthetic process"/>
    <property type="evidence" value="ECO:0007669"/>
    <property type="project" value="InterPro"/>
</dbReference>
<keyword evidence="2" id="KW-0472">Membrane</keyword>
<keyword evidence="2" id="KW-0812">Transmembrane</keyword>
<dbReference type="EMBL" id="BART01023347">
    <property type="protein sequence ID" value="GAG91672.1"/>
    <property type="molecule type" value="Genomic_DNA"/>
</dbReference>
<protein>
    <recommendedName>
        <fullName evidence="4">CDP-alcohol phosphatidyltransferase family protein</fullName>
    </recommendedName>
</protein>
<keyword evidence="2" id="KW-1133">Transmembrane helix</keyword>
<feature type="transmembrane region" description="Helical" evidence="2">
    <location>
        <begin position="125"/>
        <end position="146"/>
    </location>
</feature>
<name>X1CEZ8_9ZZZZ</name>
<feature type="transmembrane region" description="Helical" evidence="2">
    <location>
        <begin position="48"/>
        <end position="81"/>
    </location>
</feature>